<evidence type="ECO:0000313" key="2">
    <source>
        <dbReference type="Proteomes" id="UP000014062"/>
    </source>
</evidence>
<dbReference type="EMBL" id="CM001889">
    <property type="protein sequence ID" value="EOY48153.1"/>
    <property type="molecule type" value="Genomic_DNA"/>
</dbReference>
<protein>
    <submittedName>
        <fullName evidence="1">Uncharacterized protein</fullName>
    </submittedName>
</protein>
<dbReference type="Proteomes" id="UP000014062">
    <property type="component" value="Chromosome"/>
</dbReference>
<proteinExistence type="predicted"/>
<organism evidence="1 2">
    <name type="scientific">Streptomyces lividans 1326</name>
    <dbReference type="NCBI Taxonomy" id="1200984"/>
    <lineage>
        <taxon>Bacteria</taxon>
        <taxon>Bacillati</taxon>
        <taxon>Actinomycetota</taxon>
        <taxon>Actinomycetes</taxon>
        <taxon>Kitasatosporales</taxon>
        <taxon>Streptomycetaceae</taxon>
        <taxon>Streptomyces</taxon>
    </lineage>
</organism>
<name>A0A7U9HBV1_STRLI</name>
<evidence type="ECO:0000313" key="1">
    <source>
        <dbReference type="EMBL" id="EOY48153.1"/>
    </source>
</evidence>
<sequence length="48" mass="4951">MSYLRMTADPDGGAGENGAGALVETVKSRHSAYSAGGRTQGCWHVLLA</sequence>
<reference evidence="2" key="1">
    <citation type="journal article" date="2013" name="Genome Biol. Evol.">
        <title>The genome sequence of Streptomyces lividans 66 reveals a novel tRNA-dependent peptide biosynthetic system within a metal-related genomic island.</title>
        <authorList>
            <person name="Cruz-Morales P."/>
            <person name="Vijgenboom E."/>
            <person name="Iruegas-Bocardo F."/>
            <person name="Girard G."/>
            <person name="Yanez-Guerra L.A."/>
            <person name="Ramos-Aboites H.E."/>
            <person name="Pernodet J.L."/>
            <person name="Anne J."/>
            <person name="van Wezel G.P."/>
            <person name="Barona-Gomez F."/>
        </authorList>
    </citation>
    <scope>NUCLEOTIDE SEQUENCE [LARGE SCALE GENOMIC DNA]</scope>
    <source>
        <strain evidence="2">1326</strain>
    </source>
</reference>
<dbReference type="AlphaFoldDB" id="A0A7U9HBV1"/>
<gene>
    <name evidence="1" type="ORF">SLI_3440</name>
</gene>
<accession>A0A7U9HBV1</accession>